<keyword evidence="1" id="KW-0812">Transmembrane</keyword>
<evidence type="ECO:0000256" key="1">
    <source>
        <dbReference type="SAM" id="Phobius"/>
    </source>
</evidence>
<dbReference type="Proteomes" id="UP000608662">
    <property type="component" value="Unassembled WGS sequence"/>
</dbReference>
<accession>A0A847UDV7</accession>
<organism evidence="2 3">
    <name type="scientific">Halomicrobium mukohataei</name>
    <dbReference type="NCBI Taxonomy" id="57705"/>
    <lineage>
        <taxon>Archaea</taxon>
        <taxon>Methanobacteriati</taxon>
        <taxon>Methanobacteriota</taxon>
        <taxon>Stenosarchaea group</taxon>
        <taxon>Halobacteria</taxon>
        <taxon>Halobacteriales</taxon>
        <taxon>Haloarculaceae</taxon>
        <taxon>Halomicrobium</taxon>
    </lineage>
</organism>
<sequence length="139" mass="14140">MFGFDDSEVKKSIGTIFVALLVMGFVPIINLIRIVPFFKEVVLGAVVVVVFTSLSEVKRGIKFALVTGMIAAVAFNVVFIPGQIILGGVMGAASGATGEAAGGMAMLSGLGAITNLIGLLFMSPIGYTIGGAIGSVLNS</sequence>
<dbReference type="GeneID" id="94360770"/>
<keyword evidence="1" id="KW-1133">Transmembrane helix</keyword>
<reference evidence="2" key="1">
    <citation type="submission" date="2019-12" db="EMBL/GenBank/DDBJ databases">
        <title>Whole-genome sequence of Halomicrobium mukohataei pws1.</title>
        <authorList>
            <person name="Verma D.K."/>
            <person name="Gopal K."/>
            <person name="Prasad E.S."/>
        </authorList>
    </citation>
    <scope>NUCLEOTIDE SEQUENCE</scope>
    <source>
        <strain evidence="2">Pws1</strain>
    </source>
</reference>
<dbReference type="OrthoDB" id="240018at2157"/>
<dbReference type="EMBL" id="WOYG01000001">
    <property type="protein sequence ID" value="NLV11369.1"/>
    <property type="molecule type" value="Genomic_DNA"/>
</dbReference>
<feature type="transmembrane region" description="Helical" evidence="1">
    <location>
        <begin position="69"/>
        <end position="93"/>
    </location>
</feature>
<proteinExistence type="predicted"/>
<feature type="transmembrane region" description="Helical" evidence="1">
    <location>
        <begin position="12"/>
        <end position="35"/>
    </location>
</feature>
<keyword evidence="1" id="KW-0472">Membrane</keyword>
<name>A0A847UDV7_9EURY</name>
<feature type="transmembrane region" description="Helical" evidence="1">
    <location>
        <begin position="41"/>
        <end position="57"/>
    </location>
</feature>
<gene>
    <name evidence="2" type="ORF">GOC74_15680</name>
</gene>
<dbReference type="RefSeq" id="WP_170095058.1">
    <property type="nucleotide sequence ID" value="NZ_WOYG01000001.1"/>
</dbReference>
<evidence type="ECO:0000313" key="3">
    <source>
        <dbReference type="Proteomes" id="UP000608662"/>
    </source>
</evidence>
<evidence type="ECO:0000313" key="2">
    <source>
        <dbReference type="EMBL" id="NLV11369.1"/>
    </source>
</evidence>
<protein>
    <submittedName>
        <fullName evidence="2">Uncharacterized protein</fullName>
    </submittedName>
</protein>
<comment type="caution">
    <text evidence="2">The sequence shown here is derived from an EMBL/GenBank/DDBJ whole genome shotgun (WGS) entry which is preliminary data.</text>
</comment>
<dbReference type="AlphaFoldDB" id="A0A847UDV7"/>